<protein>
    <submittedName>
        <fullName evidence="1">Uncharacterized protein</fullName>
    </submittedName>
</protein>
<sequence>MCTAACIDLHNGLGDILDTRGSKTRHLGLRAFSLRSLLNERPEHTAYTTWAPEQEEYVKKGENDL</sequence>
<organism evidence="1">
    <name type="scientific">Trichuris suis</name>
    <name type="common">pig whipworm</name>
    <dbReference type="NCBI Taxonomy" id="68888"/>
    <lineage>
        <taxon>Eukaryota</taxon>
        <taxon>Metazoa</taxon>
        <taxon>Ecdysozoa</taxon>
        <taxon>Nematoda</taxon>
        <taxon>Enoplea</taxon>
        <taxon>Dorylaimia</taxon>
        <taxon>Trichinellida</taxon>
        <taxon>Trichuridae</taxon>
        <taxon>Trichuris</taxon>
    </lineage>
</organism>
<accession>A0A085NGG2</accession>
<gene>
    <name evidence="1" type="ORF">M514_19191</name>
</gene>
<dbReference type="AlphaFoldDB" id="A0A085NGG2"/>
<name>A0A085NGG2_9BILA</name>
<proteinExistence type="predicted"/>
<reference evidence="1" key="1">
    <citation type="journal article" date="2014" name="Nat. Genet.">
        <title>Genome and transcriptome of the porcine whipworm Trichuris suis.</title>
        <authorList>
            <person name="Jex A.R."/>
            <person name="Nejsum P."/>
            <person name="Schwarz E.M."/>
            <person name="Hu L."/>
            <person name="Young N.D."/>
            <person name="Hall R.S."/>
            <person name="Korhonen P.K."/>
            <person name="Liao S."/>
            <person name="Thamsborg S."/>
            <person name="Xia J."/>
            <person name="Xu P."/>
            <person name="Wang S."/>
            <person name="Scheerlinck J.P."/>
            <person name="Hofmann A."/>
            <person name="Sternberg P.W."/>
            <person name="Wang J."/>
            <person name="Gasser R.B."/>
        </authorList>
    </citation>
    <scope>NUCLEOTIDE SEQUENCE [LARGE SCALE GENOMIC DNA]</scope>
    <source>
        <strain evidence="1">DCEP-RM93F</strain>
    </source>
</reference>
<dbReference type="Proteomes" id="UP000030758">
    <property type="component" value="Unassembled WGS sequence"/>
</dbReference>
<evidence type="ECO:0000313" key="1">
    <source>
        <dbReference type="EMBL" id="KFD68558.1"/>
    </source>
</evidence>
<dbReference type="EMBL" id="KL367503">
    <property type="protein sequence ID" value="KFD68558.1"/>
    <property type="molecule type" value="Genomic_DNA"/>
</dbReference>